<organism evidence="1 2">
    <name type="scientific">Solanum commersonii</name>
    <name type="common">Commerson's wild potato</name>
    <name type="synonym">Commerson's nightshade</name>
    <dbReference type="NCBI Taxonomy" id="4109"/>
    <lineage>
        <taxon>Eukaryota</taxon>
        <taxon>Viridiplantae</taxon>
        <taxon>Streptophyta</taxon>
        <taxon>Embryophyta</taxon>
        <taxon>Tracheophyta</taxon>
        <taxon>Spermatophyta</taxon>
        <taxon>Magnoliopsida</taxon>
        <taxon>eudicotyledons</taxon>
        <taxon>Gunneridae</taxon>
        <taxon>Pentapetalae</taxon>
        <taxon>asterids</taxon>
        <taxon>lamiids</taxon>
        <taxon>Solanales</taxon>
        <taxon>Solanaceae</taxon>
        <taxon>Solanoideae</taxon>
        <taxon>Solaneae</taxon>
        <taxon>Solanum</taxon>
    </lineage>
</organism>
<sequence>MVERQDFMIEEGLCQAVVFNLSYGALDLKVLRSILPKHLHTKGNCLIGLLAPNFFLLRFDQYEDYVLDLSRSINYLLYNGEEY</sequence>
<reference evidence="1 2" key="1">
    <citation type="submission" date="2020-09" db="EMBL/GenBank/DDBJ databases">
        <title>De no assembly of potato wild relative species, Solanum commersonii.</title>
        <authorList>
            <person name="Cho K."/>
        </authorList>
    </citation>
    <scope>NUCLEOTIDE SEQUENCE [LARGE SCALE GENOMIC DNA]</scope>
    <source>
        <strain evidence="1">LZ3.2</strain>
        <tissue evidence="1">Leaf</tissue>
    </source>
</reference>
<evidence type="ECO:0000313" key="2">
    <source>
        <dbReference type="Proteomes" id="UP000824120"/>
    </source>
</evidence>
<evidence type="ECO:0000313" key="1">
    <source>
        <dbReference type="EMBL" id="KAG5579610.1"/>
    </source>
</evidence>
<protein>
    <submittedName>
        <fullName evidence="1">Uncharacterized protein</fullName>
    </submittedName>
</protein>
<proteinExistence type="predicted"/>
<accession>A0A9J5WUZ4</accession>
<dbReference type="EMBL" id="JACXVP010000010">
    <property type="protein sequence ID" value="KAG5579610.1"/>
    <property type="molecule type" value="Genomic_DNA"/>
</dbReference>
<keyword evidence="2" id="KW-1185">Reference proteome</keyword>
<dbReference type="OrthoDB" id="1300588at2759"/>
<gene>
    <name evidence="1" type="ORF">H5410_050237</name>
</gene>
<dbReference type="Proteomes" id="UP000824120">
    <property type="component" value="Chromosome 10"/>
</dbReference>
<name>A0A9J5WUZ4_SOLCO</name>
<dbReference type="AlphaFoldDB" id="A0A9J5WUZ4"/>
<comment type="caution">
    <text evidence="1">The sequence shown here is derived from an EMBL/GenBank/DDBJ whole genome shotgun (WGS) entry which is preliminary data.</text>
</comment>